<evidence type="ECO:0000256" key="6">
    <source>
        <dbReference type="ARBA" id="ARBA00022771"/>
    </source>
</evidence>
<keyword evidence="1" id="KW-0813">Transport</keyword>
<evidence type="ECO:0000256" key="11">
    <source>
        <dbReference type="ARBA" id="ARBA00023157"/>
    </source>
</evidence>
<keyword evidence="2" id="KW-0926">Vacuole</keyword>
<evidence type="ECO:0000256" key="13">
    <source>
        <dbReference type="ARBA" id="ARBA00046288"/>
    </source>
</evidence>
<keyword evidence="5 15" id="KW-0732">Signal</keyword>
<dbReference type="EMBL" id="JABEZW010000009">
    <property type="protein sequence ID" value="MBA0775807.1"/>
    <property type="molecule type" value="Genomic_DNA"/>
</dbReference>
<accession>A0A7J9ES10</accession>
<dbReference type="GO" id="GO:0015031">
    <property type="term" value="P:protein transport"/>
    <property type="evidence" value="ECO:0007669"/>
    <property type="project" value="UniProtKB-KW"/>
</dbReference>
<name>A0A7J9ES10_9ROSI</name>
<feature type="domain" description="PA" evidence="16">
    <location>
        <begin position="63"/>
        <end position="117"/>
    </location>
</feature>
<keyword evidence="10" id="KW-0472">Membrane</keyword>
<organism evidence="17 18">
    <name type="scientific">Gossypium trilobum</name>
    <dbReference type="NCBI Taxonomy" id="34281"/>
    <lineage>
        <taxon>Eukaryota</taxon>
        <taxon>Viridiplantae</taxon>
        <taxon>Streptophyta</taxon>
        <taxon>Embryophyta</taxon>
        <taxon>Tracheophyta</taxon>
        <taxon>Spermatophyta</taxon>
        <taxon>Magnoliopsida</taxon>
        <taxon>eudicotyledons</taxon>
        <taxon>Gunneridae</taxon>
        <taxon>Pentapetalae</taxon>
        <taxon>rosids</taxon>
        <taxon>malvids</taxon>
        <taxon>Malvales</taxon>
        <taxon>Malvaceae</taxon>
        <taxon>Malvoideae</taxon>
        <taxon>Gossypium</taxon>
    </lineage>
</organism>
<evidence type="ECO:0000256" key="15">
    <source>
        <dbReference type="SAM" id="SignalP"/>
    </source>
</evidence>
<evidence type="ECO:0000256" key="4">
    <source>
        <dbReference type="ARBA" id="ARBA00022723"/>
    </source>
</evidence>
<evidence type="ECO:0000256" key="2">
    <source>
        <dbReference type="ARBA" id="ARBA00022554"/>
    </source>
</evidence>
<gene>
    <name evidence="17" type="ORF">Gotri_010912</name>
</gene>
<dbReference type="SUPFAM" id="SSF52025">
    <property type="entry name" value="PA domain"/>
    <property type="match status" value="1"/>
</dbReference>
<dbReference type="FunFam" id="3.50.30.30:FF:000020">
    <property type="entry name" value="Receptor homology region transmembrane domain-and RING domain-containing protein 2"/>
    <property type="match status" value="1"/>
</dbReference>
<dbReference type="InterPro" id="IPR044744">
    <property type="entry name" value="ZNRF4/RNF13/RNF167_PA"/>
</dbReference>
<evidence type="ECO:0000256" key="1">
    <source>
        <dbReference type="ARBA" id="ARBA00022448"/>
    </source>
</evidence>
<evidence type="ECO:0000313" key="18">
    <source>
        <dbReference type="Proteomes" id="UP000593568"/>
    </source>
</evidence>
<evidence type="ECO:0000259" key="16">
    <source>
        <dbReference type="Pfam" id="PF02225"/>
    </source>
</evidence>
<dbReference type="GO" id="GO:0032586">
    <property type="term" value="C:protein storage vacuole membrane"/>
    <property type="evidence" value="ECO:0007669"/>
    <property type="project" value="UniProtKB-SubCell"/>
</dbReference>
<dbReference type="AlphaFoldDB" id="A0A7J9ES10"/>
<comment type="subcellular location">
    <subcellularLocation>
        <location evidence="13">Endomembrane system</location>
        <topology evidence="13">Single-pass type I membrane protein</topology>
    </subcellularLocation>
    <subcellularLocation>
        <location evidence="14">Protein storage vacuole membrane</location>
    </subcellularLocation>
</comment>
<dbReference type="InterPro" id="IPR003137">
    <property type="entry name" value="PA_domain"/>
</dbReference>
<dbReference type="PANTHER" id="PTHR22702">
    <property type="entry name" value="PROTEASE-ASSOCIATED DOMAIN-CONTAINING PROTEIN"/>
    <property type="match status" value="1"/>
</dbReference>
<reference evidence="17 18" key="1">
    <citation type="journal article" date="2019" name="Genome Biol. Evol.">
        <title>Insights into the evolution of the New World diploid cottons (Gossypium, subgenus Houzingenia) based on genome sequencing.</title>
        <authorList>
            <person name="Grover C.E."/>
            <person name="Arick M.A. 2nd"/>
            <person name="Thrash A."/>
            <person name="Conover J.L."/>
            <person name="Sanders W.S."/>
            <person name="Peterson D.G."/>
            <person name="Frelichowski J.E."/>
            <person name="Scheffler J.A."/>
            <person name="Scheffler B.E."/>
            <person name="Wendel J.F."/>
        </authorList>
    </citation>
    <scope>NUCLEOTIDE SEQUENCE [LARGE SCALE GENOMIC DNA]</scope>
    <source>
        <strain evidence="17">8</strain>
        <tissue evidence="17">Leaf</tissue>
    </source>
</reference>
<evidence type="ECO:0000256" key="8">
    <source>
        <dbReference type="ARBA" id="ARBA00022927"/>
    </source>
</evidence>
<evidence type="ECO:0000256" key="12">
    <source>
        <dbReference type="ARBA" id="ARBA00023180"/>
    </source>
</evidence>
<dbReference type="InterPro" id="IPR046450">
    <property type="entry name" value="PA_dom_sf"/>
</dbReference>
<dbReference type="CDD" id="cd02123">
    <property type="entry name" value="PA_C_RZF_like"/>
    <property type="match status" value="1"/>
</dbReference>
<protein>
    <recommendedName>
        <fullName evidence="16">PA domain-containing protein</fullName>
    </recommendedName>
</protein>
<evidence type="ECO:0000256" key="10">
    <source>
        <dbReference type="ARBA" id="ARBA00023136"/>
    </source>
</evidence>
<evidence type="ECO:0000313" key="17">
    <source>
        <dbReference type="EMBL" id="MBA0775807.1"/>
    </source>
</evidence>
<dbReference type="GO" id="GO:0012505">
    <property type="term" value="C:endomembrane system"/>
    <property type="evidence" value="ECO:0007669"/>
    <property type="project" value="UniProtKB-SubCell"/>
</dbReference>
<keyword evidence="8" id="KW-0653">Protein transport</keyword>
<keyword evidence="12" id="KW-0325">Glycoprotein</keyword>
<evidence type="ECO:0000256" key="14">
    <source>
        <dbReference type="ARBA" id="ARBA00060484"/>
    </source>
</evidence>
<dbReference type="Pfam" id="PF02225">
    <property type="entry name" value="PA"/>
    <property type="match status" value="1"/>
</dbReference>
<evidence type="ECO:0000256" key="9">
    <source>
        <dbReference type="ARBA" id="ARBA00022989"/>
    </source>
</evidence>
<dbReference type="PANTHER" id="PTHR22702:SF1">
    <property type="entry name" value="PROTEASE-ASSOCIATED DOMAIN-CONTAINING PROTEIN 1"/>
    <property type="match status" value="1"/>
</dbReference>
<feature type="signal peptide" evidence="15">
    <location>
        <begin position="1"/>
        <end position="25"/>
    </location>
</feature>
<evidence type="ECO:0000256" key="7">
    <source>
        <dbReference type="ARBA" id="ARBA00022833"/>
    </source>
</evidence>
<sequence>MKMNGVVVLLLWFLCLLGVCWMTSASVVLIGNNITLSFDDVEANFAPAIEGTGKCGILYLANPLDACSDLSNKVEKGSNITSPFALVIRGGCSFDDKVRRVQKAGFEAAIVYDNDDGFLVASNVLFL</sequence>
<evidence type="ECO:0000256" key="5">
    <source>
        <dbReference type="ARBA" id="ARBA00022729"/>
    </source>
</evidence>
<keyword evidence="7" id="KW-0862">Zinc</keyword>
<comment type="caution">
    <text evidence="17">The sequence shown here is derived from an EMBL/GenBank/DDBJ whole genome shotgun (WGS) entry which is preliminary data.</text>
</comment>
<dbReference type="Proteomes" id="UP000593568">
    <property type="component" value="Unassembled WGS sequence"/>
</dbReference>
<keyword evidence="11" id="KW-1015">Disulfide bond</keyword>
<keyword evidence="18" id="KW-1185">Reference proteome</keyword>
<evidence type="ECO:0000256" key="3">
    <source>
        <dbReference type="ARBA" id="ARBA00022692"/>
    </source>
</evidence>
<dbReference type="Gene3D" id="3.50.30.30">
    <property type="match status" value="1"/>
</dbReference>
<feature type="chain" id="PRO_5029864591" description="PA domain-containing protein" evidence="15">
    <location>
        <begin position="26"/>
        <end position="127"/>
    </location>
</feature>
<keyword evidence="3" id="KW-0812">Transmembrane</keyword>
<keyword evidence="9" id="KW-1133">Transmembrane helix</keyword>
<keyword evidence="4" id="KW-0479">Metal-binding</keyword>
<keyword evidence="6" id="KW-0863">Zinc-finger</keyword>
<dbReference type="GO" id="GO:0008270">
    <property type="term" value="F:zinc ion binding"/>
    <property type="evidence" value="ECO:0007669"/>
    <property type="project" value="UniProtKB-KW"/>
</dbReference>
<proteinExistence type="predicted"/>